<keyword evidence="2" id="KW-1133">Transmembrane helix</keyword>
<dbReference type="KEGG" id="xce:Xcel_3018"/>
<keyword evidence="4" id="KW-1185">Reference proteome</keyword>
<dbReference type="RefSeq" id="WP_012879766.1">
    <property type="nucleotide sequence ID" value="NC_013530.1"/>
</dbReference>
<reference evidence="3 4" key="2">
    <citation type="journal article" date="2010" name="Stand. Genomic Sci.">
        <title>Complete genome sequence of Xylanimonas cellulosilytica type strain (XIL07).</title>
        <authorList>
            <person name="Foster B."/>
            <person name="Pukall R."/>
            <person name="Abt B."/>
            <person name="Nolan M."/>
            <person name="Glavina Del Rio T."/>
            <person name="Chen F."/>
            <person name="Lucas S."/>
            <person name="Tice H."/>
            <person name="Pitluck S."/>
            <person name="Cheng J.-F."/>
            <person name="Chertkov O."/>
            <person name="Brettin T."/>
            <person name="Han C."/>
            <person name="Detter J.C."/>
            <person name="Bruce D."/>
            <person name="Goodwin L."/>
            <person name="Ivanova N."/>
            <person name="Mavromatis K."/>
            <person name="Pati A."/>
            <person name="Mikhailova N."/>
            <person name="Chen A."/>
            <person name="Palaniappan K."/>
            <person name="Land M."/>
            <person name="Hauser L."/>
            <person name="Chang Y.-J."/>
            <person name="Jeffries C.D."/>
            <person name="Chain P."/>
            <person name="Rohde M."/>
            <person name="Goeker M."/>
            <person name="Bristow J."/>
            <person name="Eisen J.A."/>
            <person name="Markowitz V."/>
            <person name="Hugenholtz P."/>
            <person name="Kyrpides N.C."/>
            <person name="Klenk H.-P."/>
            <person name="Lapidus A."/>
        </authorList>
    </citation>
    <scope>NUCLEOTIDE SEQUENCE [LARGE SCALE GENOMIC DNA]</scope>
    <source>
        <strain evidence="4">DSM 15894 / CECT 5975 / LMG 20990 / XIL07</strain>
    </source>
</reference>
<dbReference type="AlphaFoldDB" id="D1BZC7"/>
<accession>D1BZC7</accession>
<dbReference type="OrthoDB" id="3268840at2"/>
<feature type="transmembrane region" description="Helical" evidence="2">
    <location>
        <begin position="67"/>
        <end position="86"/>
    </location>
</feature>
<sequence>MTKDEPTTGDEAFGRLTAADPGADAEPRTGVLRAKVDAQLESWVPDPVLADELADRREAPVRRRRRILVAAAVAGAVVVGGSGYVLGTVTGSGSGADAASVADAAGFARPGSADDVIAAREGAGDDAAGDSAASDGAGDGAQEESLAVQDAPVSTRAGTSDMYWGQSFEHTTFRAQGLSEQGGTATAYALDARAAVNAETAARAAAALGVPGEVRDDGWTLAVGDPDGTGPQLWLGVDGTASLGFSDPSLDPWMCMEPDADGVCPVPPATTVDDVTAATMLADAMRALGVDPAQFEVSVEPRSGDDDAVRWVVARQVVGGTLTGASWSASVTDAGLANLHGSLAAVVELGSYEVISPAEAVARLGDPRFASTSPIAYGRDAMAEPADEPRVPEVPAPPSAGSSIAWPVTDVTITGARLGLTQHWTASGAVLFVPAYELTDDAGNTWSVIAVAESGLDLAGR</sequence>
<evidence type="ECO:0000256" key="1">
    <source>
        <dbReference type="SAM" id="MobiDB-lite"/>
    </source>
</evidence>
<organism evidence="3 4">
    <name type="scientific">Xylanimonas cellulosilytica (strain DSM 15894 / JCM 12276 / CECT 5975 / KCTC 9989 / LMG 20990 / NBRC 107835 / XIL07)</name>
    <dbReference type="NCBI Taxonomy" id="446471"/>
    <lineage>
        <taxon>Bacteria</taxon>
        <taxon>Bacillati</taxon>
        <taxon>Actinomycetota</taxon>
        <taxon>Actinomycetes</taxon>
        <taxon>Micrococcales</taxon>
        <taxon>Promicromonosporaceae</taxon>
        <taxon>Xylanimonas</taxon>
    </lineage>
</organism>
<evidence type="ECO:0000313" key="3">
    <source>
        <dbReference type="EMBL" id="ACZ32024.1"/>
    </source>
</evidence>
<keyword evidence="2" id="KW-0472">Membrane</keyword>
<keyword evidence="2" id="KW-0812">Transmembrane</keyword>
<protein>
    <submittedName>
        <fullName evidence="3">Uncharacterized protein</fullName>
    </submittedName>
</protein>
<feature type="region of interest" description="Disordered" evidence="1">
    <location>
        <begin position="122"/>
        <end position="158"/>
    </location>
</feature>
<reference evidence="4" key="1">
    <citation type="submission" date="2009-11" db="EMBL/GenBank/DDBJ databases">
        <title>The complete chromosome of Xylanimonas cellulosilytica DSM 15894.</title>
        <authorList>
            <consortium name="US DOE Joint Genome Institute (JGI-PGF)"/>
            <person name="Lucas S."/>
            <person name="Copeland A."/>
            <person name="Lapidus A."/>
            <person name="Glavina del Rio T."/>
            <person name="Dalin E."/>
            <person name="Tice H."/>
            <person name="Bruce D."/>
            <person name="Goodwin L."/>
            <person name="Pitluck S."/>
            <person name="Kyrpides N."/>
            <person name="Mavromatis K."/>
            <person name="Ivanova N."/>
            <person name="Mikhailova N."/>
            <person name="Foster B."/>
            <person name="Clum A."/>
            <person name="Brettin T."/>
            <person name="Detter J.C."/>
            <person name="Han C."/>
            <person name="Larimer F."/>
            <person name="Land M."/>
            <person name="Hauser L."/>
            <person name="Markowitz V."/>
            <person name="Cheng J.F."/>
            <person name="Hugenholtz P."/>
            <person name="Woyke T."/>
            <person name="Wu D."/>
            <person name="Gehrich-Schroeter G."/>
            <person name="Schneider S."/>
            <person name="Pukall S.R."/>
            <person name="Klenk H.P."/>
            <person name="Eisen J.A."/>
        </authorList>
    </citation>
    <scope>NUCLEOTIDE SEQUENCE [LARGE SCALE GENOMIC DNA]</scope>
    <source>
        <strain evidence="4">DSM 15894 / CECT 5975 / LMG 20990 / XIL07</strain>
    </source>
</reference>
<dbReference type="STRING" id="446471.Xcel_3018"/>
<feature type="region of interest" description="Disordered" evidence="1">
    <location>
        <begin position="1"/>
        <end position="27"/>
    </location>
</feature>
<name>D1BZC7_XYLCX</name>
<proteinExistence type="predicted"/>
<evidence type="ECO:0000313" key="4">
    <source>
        <dbReference type="Proteomes" id="UP000002255"/>
    </source>
</evidence>
<feature type="compositionally biased region" description="Low complexity" evidence="1">
    <location>
        <begin position="125"/>
        <end position="136"/>
    </location>
</feature>
<dbReference type="EMBL" id="CP001821">
    <property type="protein sequence ID" value="ACZ32024.1"/>
    <property type="molecule type" value="Genomic_DNA"/>
</dbReference>
<dbReference type="Proteomes" id="UP000002255">
    <property type="component" value="Chromosome"/>
</dbReference>
<evidence type="ECO:0000256" key="2">
    <source>
        <dbReference type="SAM" id="Phobius"/>
    </source>
</evidence>
<gene>
    <name evidence="3" type="ordered locus">Xcel_3018</name>
</gene>
<dbReference type="HOGENOM" id="CLU_593050_0_0_11"/>
<dbReference type="eggNOG" id="ENOG502ZC6F">
    <property type="taxonomic scope" value="Bacteria"/>
</dbReference>